<keyword evidence="1" id="KW-0732">Signal</keyword>
<evidence type="ECO:0000313" key="2">
    <source>
        <dbReference type="EMBL" id="KAJ4464539.1"/>
    </source>
</evidence>
<dbReference type="SUPFAM" id="SSF56801">
    <property type="entry name" value="Acetyl-CoA synthetase-like"/>
    <property type="match status" value="1"/>
</dbReference>
<gene>
    <name evidence="2" type="ORF">C8J55DRAFT_566815</name>
</gene>
<name>A0A9W8ZR56_9AGAR</name>
<proteinExistence type="predicted"/>
<dbReference type="EMBL" id="JANVFS010000058">
    <property type="protein sequence ID" value="KAJ4464539.1"/>
    <property type="molecule type" value="Genomic_DNA"/>
</dbReference>
<organism evidence="2 3">
    <name type="scientific">Lentinula lateritia</name>
    <dbReference type="NCBI Taxonomy" id="40482"/>
    <lineage>
        <taxon>Eukaryota</taxon>
        <taxon>Fungi</taxon>
        <taxon>Dikarya</taxon>
        <taxon>Basidiomycota</taxon>
        <taxon>Agaricomycotina</taxon>
        <taxon>Agaricomycetes</taxon>
        <taxon>Agaricomycetidae</taxon>
        <taxon>Agaricales</taxon>
        <taxon>Marasmiineae</taxon>
        <taxon>Omphalotaceae</taxon>
        <taxon>Lentinula</taxon>
    </lineage>
</organism>
<feature type="chain" id="PRO_5040766335" evidence="1">
    <location>
        <begin position="23"/>
        <end position="211"/>
    </location>
</feature>
<accession>A0A9W8ZR56</accession>
<reference evidence="2" key="2">
    <citation type="journal article" date="2023" name="Proc. Natl. Acad. Sci. U.S.A.">
        <title>A global phylogenomic analysis of the shiitake genus Lentinula.</title>
        <authorList>
            <person name="Sierra-Patev S."/>
            <person name="Min B."/>
            <person name="Naranjo-Ortiz M."/>
            <person name="Looney B."/>
            <person name="Konkel Z."/>
            <person name="Slot J.C."/>
            <person name="Sakamoto Y."/>
            <person name="Steenwyk J.L."/>
            <person name="Rokas A."/>
            <person name="Carro J."/>
            <person name="Camarero S."/>
            <person name="Ferreira P."/>
            <person name="Molpeceres G."/>
            <person name="Ruiz-Duenas F.J."/>
            <person name="Serrano A."/>
            <person name="Henrissat B."/>
            <person name="Drula E."/>
            <person name="Hughes K.W."/>
            <person name="Mata J.L."/>
            <person name="Ishikawa N.K."/>
            <person name="Vargas-Isla R."/>
            <person name="Ushijima S."/>
            <person name="Smith C.A."/>
            <person name="Donoghue J."/>
            <person name="Ahrendt S."/>
            <person name="Andreopoulos W."/>
            <person name="He G."/>
            <person name="LaButti K."/>
            <person name="Lipzen A."/>
            <person name="Ng V."/>
            <person name="Riley R."/>
            <person name="Sandor L."/>
            <person name="Barry K."/>
            <person name="Martinez A.T."/>
            <person name="Xiao Y."/>
            <person name="Gibbons J.G."/>
            <person name="Terashima K."/>
            <person name="Grigoriev I.V."/>
            <person name="Hibbett D."/>
        </authorList>
    </citation>
    <scope>NUCLEOTIDE SEQUENCE</scope>
    <source>
        <strain evidence="2">Sp2 HRB7682 ss15</strain>
    </source>
</reference>
<sequence length="211" mass="22760">MKFFAILSAVLVVALGVTSTTAAAAAADIAPDANSACRCPKNCSHKYGSSCKFYDNGNVLSGACVNGNGIETVYNILEYAAHTHGTWRALGWCEIVDIHEEEKEVKNAVIAVRESIQVFSIDKTHQLGKSKSTEPLTARSTGPPKSVCITHANLVAPVGAVYTLLGHHLTYDDAYLAHVLEYIVELAHHALSTFQPIIVVGVPAIWEMIWK</sequence>
<comment type="caution">
    <text evidence="2">The sequence shown here is derived from an EMBL/GenBank/DDBJ whole genome shotgun (WGS) entry which is preliminary data.</text>
</comment>
<evidence type="ECO:0000256" key="1">
    <source>
        <dbReference type="SAM" id="SignalP"/>
    </source>
</evidence>
<dbReference type="Proteomes" id="UP001150238">
    <property type="component" value="Unassembled WGS sequence"/>
</dbReference>
<reference evidence="2" key="1">
    <citation type="submission" date="2022-08" db="EMBL/GenBank/DDBJ databases">
        <authorList>
            <consortium name="DOE Joint Genome Institute"/>
            <person name="Min B."/>
            <person name="Riley R."/>
            <person name="Sierra-Patev S."/>
            <person name="Naranjo-Ortiz M."/>
            <person name="Looney B."/>
            <person name="Konkel Z."/>
            <person name="Slot J.C."/>
            <person name="Sakamoto Y."/>
            <person name="Steenwyk J.L."/>
            <person name="Rokas A."/>
            <person name="Carro J."/>
            <person name="Camarero S."/>
            <person name="Ferreira P."/>
            <person name="Molpeceres G."/>
            <person name="Ruiz-Duenas F.J."/>
            <person name="Serrano A."/>
            <person name="Henrissat B."/>
            <person name="Drula E."/>
            <person name="Hughes K.W."/>
            <person name="Mata J.L."/>
            <person name="Ishikawa N.K."/>
            <person name="Vargas-Isla R."/>
            <person name="Ushijima S."/>
            <person name="Smith C.A."/>
            <person name="Ahrendt S."/>
            <person name="Andreopoulos W."/>
            <person name="He G."/>
            <person name="Labutti K."/>
            <person name="Lipzen A."/>
            <person name="Ng V."/>
            <person name="Sandor L."/>
            <person name="Barry K."/>
            <person name="Martinez A.T."/>
            <person name="Xiao Y."/>
            <person name="Gibbons J.G."/>
            <person name="Terashima K."/>
            <person name="Hibbett D.S."/>
            <person name="Grigoriev I.V."/>
        </authorList>
    </citation>
    <scope>NUCLEOTIDE SEQUENCE</scope>
    <source>
        <strain evidence="2">Sp2 HRB7682 ss15</strain>
    </source>
</reference>
<protein>
    <submittedName>
        <fullName evidence="2">Uncharacterized protein</fullName>
    </submittedName>
</protein>
<dbReference type="AlphaFoldDB" id="A0A9W8ZR56"/>
<evidence type="ECO:0000313" key="3">
    <source>
        <dbReference type="Proteomes" id="UP001150238"/>
    </source>
</evidence>
<feature type="signal peptide" evidence="1">
    <location>
        <begin position="1"/>
        <end position="22"/>
    </location>
</feature>